<accession>A0A918NE58</accession>
<comment type="caution">
    <text evidence="2">The sequence shown here is derived from an EMBL/GenBank/DDBJ whole genome shotgun (WGS) entry which is preliminary data.</text>
</comment>
<feature type="chain" id="PRO_5037838807" evidence="1">
    <location>
        <begin position="29"/>
        <end position="140"/>
    </location>
</feature>
<gene>
    <name evidence="2" type="ORF">GCM10007392_36930</name>
</gene>
<reference evidence="2" key="1">
    <citation type="journal article" date="2014" name="Int. J. Syst. Evol. Microbiol.">
        <title>Complete genome sequence of Corynebacterium casei LMG S-19264T (=DSM 44701T), isolated from a smear-ripened cheese.</title>
        <authorList>
            <consortium name="US DOE Joint Genome Institute (JGI-PGF)"/>
            <person name="Walter F."/>
            <person name="Albersmeier A."/>
            <person name="Kalinowski J."/>
            <person name="Ruckert C."/>
        </authorList>
    </citation>
    <scope>NUCLEOTIDE SEQUENCE</scope>
    <source>
        <strain evidence="2">KCTC 22169</strain>
    </source>
</reference>
<keyword evidence="1" id="KW-0732">Signal</keyword>
<proteinExistence type="predicted"/>
<evidence type="ECO:0000313" key="2">
    <source>
        <dbReference type="EMBL" id="GGX65933.1"/>
    </source>
</evidence>
<sequence>MMLVTSFYRFRSILAGLLLAGLSLSVFAQELTPAHYVKMDIAVRQATLEGVEERLALLGAGVEQDVIQQRDEDTRQTITALYRQYGTTASQAVAWATRHREAIEDWLAEHPGYQSEYHRLARSLDAASNKLQAFASSTDR</sequence>
<evidence type="ECO:0000313" key="3">
    <source>
        <dbReference type="Proteomes" id="UP000626148"/>
    </source>
</evidence>
<dbReference type="RefSeq" id="WP_189611455.1">
    <property type="nucleotide sequence ID" value="NZ_BMXR01000010.1"/>
</dbReference>
<evidence type="ECO:0000256" key="1">
    <source>
        <dbReference type="SAM" id="SignalP"/>
    </source>
</evidence>
<keyword evidence="3" id="KW-1185">Reference proteome</keyword>
<protein>
    <submittedName>
        <fullName evidence="2">Uncharacterized protein</fullName>
    </submittedName>
</protein>
<name>A0A918NE58_9GAMM</name>
<organism evidence="2 3">
    <name type="scientific">Saccharospirillum salsuginis</name>
    <dbReference type="NCBI Taxonomy" id="418750"/>
    <lineage>
        <taxon>Bacteria</taxon>
        <taxon>Pseudomonadati</taxon>
        <taxon>Pseudomonadota</taxon>
        <taxon>Gammaproteobacteria</taxon>
        <taxon>Oceanospirillales</taxon>
        <taxon>Saccharospirillaceae</taxon>
        <taxon>Saccharospirillum</taxon>
    </lineage>
</organism>
<dbReference type="Proteomes" id="UP000626148">
    <property type="component" value="Unassembled WGS sequence"/>
</dbReference>
<dbReference type="EMBL" id="BMXR01000010">
    <property type="protein sequence ID" value="GGX65933.1"/>
    <property type="molecule type" value="Genomic_DNA"/>
</dbReference>
<dbReference type="AlphaFoldDB" id="A0A918NE58"/>
<feature type="signal peptide" evidence="1">
    <location>
        <begin position="1"/>
        <end position="28"/>
    </location>
</feature>
<reference evidence="2" key="2">
    <citation type="submission" date="2020-09" db="EMBL/GenBank/DDBJ databases">
        <authorList>
            <person name="Sun Q."/>
            <person name="Kim S."/>
        </authorList>
    </citation>
    <scope>NUCLEOTIDE SEQUENCE</scope>
    <source>
        <strain evidence="2">KCTC 22169</strain>
    </source>
</reference>